<dbReference type="InterPro" id="IPR051252">
    <property type="entry name" value="IS1_transposase_InsA"/>
</dbReference>
<evidence type="ECO:0000256" key="3">
    <source>
        <dbReference type="ARBA" id="ARBA00022578"/>
    </source>
</evidence>
<evidence type="ECO:0000256" key="4">
    <source>
        <dbReference type="ARBA" id="ARBA00023172"/>
    </source>
</evidence>
<organism evidence="7">
    <name type="scientific">Vibrio sp. FF_307</name>
    <dbReference type="NCBI Taxonomy" id="1652834"/>
    <lineage>
        <taxon>Bacteria</taxon>
        <taxon>Pseudomonadati</taxon>
        <taxon>Pseudomonadota</taxon>
        <taxon>Gammaproteobacteria</taxon>
        <taxon>Vibrionales</taxon>
        <taxon>Vibrionaceae</taxon>
        <taxon>Vibrio</taxon>
    </lineage>
</organism>
<dbReference type="PANTHER" id="PTHR47923:SF1">
    <property type="entry name" value="INSERTION ELEMENT IS1 1 PROTEIN INSA-RELATED"/>
    <property type="match status" value="1"/>
</dbReference>
<dbReference type="AlphaFoldDB" id="A0A0H3ZW88"/>
<proteinExistence type="inferred from homology"/>
<accession>A0A0H3ZW88</accession>
<dbReference type="EMBL" id="KP795701">
    <property type="protein sequence ID" value="AKN40603.1"/>
    <property type="molecule type" value="Genomic_DNA"/>
</dbReference>
<keyword evidence="4" id="KW-0233">DNA recombination</keyword>
<evidence type="ECO:0000259" key="6">
    <source>
        <dbReference type="Pfam" id="PF12759"/>
    </source>
</evidence>
<dbReference type="Pfam" id="PF03811">
    <property type="entry name" value="Zn_ribbon_InsA"/>
    <property type="match status" value="1"/>
</dbReference>
<evidence type="ECO:0000256" key="1">
    <source>
        <dbReference type="ARBA" id="ARBA00004091"/>
    </source>
</evidence>
<dbReference type="GO" id="GO:0006313">
    <property type="term" value="P:DNA transposition"/>
    <property type="evidence" value="ECO:0007669"/>
    <property type="project" value="InterPro"/>
</dbReference>
<dbReference type="InterPro" id="IPR003220">
    <property type="entry name" value="InsA_N_dom_Znf"/>
</dbReference>
<evidence type="ECO:0000259" key="5">
    <source>
        <dbReference type="Pfam" id="PF03811"/>
    </source>
</evidence>
<name>A0A0H3ZW88_9VIBR</name>
<sequence length="77" mass="8752">MATIQVNCRFCSQSNAVRKHGKGVAGYQRFRCLDSQRTFQLDYAYEASKPGVRDTGRVLKVAYNTVLRTLKNAHLDK</sequence>
<protein>
    <submittedName>
        <fullName evidence="7">Transposase InsA</fullName>
    </submittedName>
</protein>
<reference evidence="7" key="1">
    <citation type="journal article" date="2015" name="MBio">
        <title>Eco-Evolutionary Dynamics of Episomes among Ecologically Cohesive Bacterial Populations.</title>
        <authorList>
            <person name="Xue H."/>
            <person name="Cordero O.X."/>
            <person name="Camas F.M."/>
            <person name="Trimble W."/>
            <person name="Meyer F."/>
            <person name="Guglielmini J."/>
            <person name="Rocha E.P."/>
            <person name="Polz M.F."/>
        </authorList>
    </citation>
    <scope>NUCLEOTIDE SEQUENCE</scope>
    <source>
        <strain evidence="7">FF_307</strain>
    </source>
</reference>
<feature type="domain" description="Insertion element IS1 protein InsA helix-turn-helix" evidence="6">
    <location>
        <begin position="51"/>
        <end position="73"/>
    </location>
</feature>
<evidence type="ECO:0000313" key="7">
    <source>
        <dbReference type="EMBL" id="AKN40603.1"/>
    </source>
</evidence>
<dbReference type="Pfam" id="PF12759">
    <property type="entry name" value="HTH_Tnp_IS1"/>
    <property type="match status" value="1"/>
</dbReference>
<dbReference type="InterPro" id="IPR024431">
    <property type="entry name" value="InsA_HTH_dom"/>
</dbReference>
<comment type="function">
    <text evidence="1">Absolutely required for transposition of IS1.</text>
</comment>
<evidence type="ECO:0000256" key="2">
    <source>
        <dbReference type="ARBA" id="ARBA00006212"/>
    </source>
</evidence>
<keyword evidence="3" id="KW-0815">Transposition</keyword>
<feature type="domain" description="InsA N-terminal zinc ribbon" evidence="5">
    <location>
        <begin position="1"/>
        <end position="34"/>
    </location>
</feature>
<dbReference type="PANTHER" id="PTHR47923">
    <property type="entry name" value="INSERTION ELEMENT IS1 1 PROTEIN INSA-RELATED"/>
    <property type="match status" value="1"/>
</dbReference>
<comment type="similarity">
    <text evidence="2">Belongs to the IS1 elements InsA family.</text>
</comment>